<feature type="compositionally biased region" description="Low complexity" evidence="1">
    <location>
        <begin position="197"/>
        <end position="212"/>
    </location>
</feature>
<gene>
    <name evidence="2" type="ORF">TSTA_105280</name>
</gene>
<feature type="compositionally biased region" description="Basic and acidic residues" evidence="1">
    <location>
        <begin position="160"/>
        <end position="170"/>
    </location>
</feature>
<name>B8MP77_TALSN</name>
<keyword evidence="3" id="KW-1185">Reference proteome</keyword>
<feature type="compositionally biased region" description="Low complexity" evidence="1">
    <location>
        <begin position="8"/>
        <end position="24"/>
    </location>
</feature>
<evidence type="ECO:0000256" key="1">
    <source>
        <dbReference type="SAM" id="MobiDB-lite"/>
    </source>
</evidence>
<sequence length="292" mass="31298">MQPKLENSTAKQSAASASSTTSSKKFQKKKAATSELSMIIPSSYTIVSDESSDEDDILSTEYHYSNLEAAARVKQEIRQRHETAELIRSYGEIIDSFKSVCRKLSVPKGPVDDHKRAEEIDLFEREMTSVIMSRVSKLIQKQASRPSPASGTLKSSPVPGKKEKIGETVKPRSSVSWSDLGTSSAGTKGCAENLKTSSGDSGKAKSSGAASVKEAKSVDNLNTQVPTDQTSPSKMKTKAAPDSLSKSKSKSQNSDSKQPTGMLQTSSHQISADVKTNNISSPSPCISTVIIF</sequence>
<feature type="compositionally biased region" description="Polar residues" evidence="1">
    <location>
        <begin position="139"/>
        <end position="155"/>
    </location>
</feature>
<reference evidence="3" key="1">
    <citation type="journal article" date="2015" name="Genome Announc.">
        <title>Genome sequence of the AIDS-associated pathogen Penicillium marneffei (ATCC18224) and its near taxonomic relative Talaromyces stipitatus (ATCC10500).</title>
        <authorList>
            <person name="Nierman W.C."/>
            <person name="Fedorova-Abrams N.D."/>
            <person name="Andrianopoulos A."/>
        </authorList>
    </citation>
    <scope>NUCLEOTIDE SEQUENCE [LARGE SCALE GENOMIC DNA]</scope>
    <source>
        <strain evidence="3">ATCC 10500 / CBS 375.48 / QM 6759 / NRRL 1006</strain>
    </source>
</reference>
<dbReference type="InParanoid" id="B8MP77"/>
<organism evidence="2 3">
    <name type="scientific">Talaromyces stipitatus (strain ATCC 10500 / CBS 375.48 / QM 6759 / NRRL 1006)</name>
    <name type="common">Penicillium stipitatum</name>
    <dbReference type="NCBI Taxonomy" id="441959"/>
    <lineage>
        <taxon>Eukaryota</taxon>
        <taxon>Fungi</taxon>
        <taxon>Dikarya</taxon>
        <taxon>Ascomycota</taxon>
        <taxon>Pezizomycotina</taxon>
        <taxon>Eurotiomycetes</taxon>
        <taxon>Eurotiomycetidae</taxon>
        <taxon>Eurotiales</taxon>
        <taxon>Trichocomaceae</taxon>
        <taxon>Talaromyces</taxon>
        <taxon>Talaromyces sect. Talaromyces</taxon>
    </lineage>
</organism>
<proteinExistence type="predicted"/>
<dbReference type="VEuPathDB" id="FungiDB:TSTA_105280"/>
<protein>
    <submittedName>
        <fullName evidence="2">Uncharacterized protein</fullName>
    </submittedName>
</protein>
<dbReference type="HOGENOM" id="CLU_953685_0_0_1"/>
<dbReference type="GeneID" id="8098749"/>
<evidence type="ECO:0000313" key="3">
    <source>
        <dbReference type="Proteomes" id="UP000001745"/>
    </source>
</evidence>
<accession>B8MP77</accession>
<dbReference type="EMBL" id="EQ962658">
    <property type="protein sequence ID" value="EED14316.1"/>
    <property type="molecule type" value="Genomic_DNA"/>
</dbReference>
<feature type="compositionally biased region" description="Polar residues" evidence="1">
    <location>
        <begin position="261"/>
        <end position="282"/>
    </location>
</feature>
<dbReference type="AlphaFoldDB" id="B8MP77"/>
<feature type="region of interest" description="Disordered" evidence="1">
    <location>
        <begin position="139"/>
        <end position="282"/>
    </location>
</feature>
<feature type="compositionally biased region" description="Low complexity" evidence="1">
    <location>
        <begin position="238"/>
        <end position="259"/>
    </location>
</feature>
<evidence type="ECO:0000313" key="2">
    <source>
        <dbReference type="EMBL" id="EED14316.1"/>
    </source>
</evidence>
<dbReference type="RefSeq" id="XP_002486554.1">
    <property type="nucleotide sequence ID" value="XM_002486509.1"/>
</dbReference>
<feature type="region of interest" description="Disordered" evidence="1">
    <location>
        <begin position="1"/>
        <end position="33"/>
    </location>
</feature>
<dbReference type="Proteomes" id="UP000001745">
    <property type="component" value="Unassembled WGS sequence"/>
</dbReference>
<feature type="compositionally biased region" description="Polar residues" evidence="1">
    <location>
        <begin position="171"/>
        <end position="186"/>
    </location>
</feature>
<feature type="compositionally biased region" description="Polar residues" evidence="1">
    <location>
        <begin position="219"/>
        <end position="234"/>
    </location>
</feature>